<feature type="transmembrane region" description="Helical" evidence="2">
    <location>
        <begin position="46"/>
        <end position="63"/>
    </location>
</feature>
<dbReference type="Proteomes" id="UP001143700">
    <property type="component" value="Unassembled WGS sequence"/>
</dbReference>
<organism evidence="3 4">
    <name type="scientific">Lactobacillus amylovorus</name>
    <dbReference type="NCBI Taxonomy" id="1604"/>
    <lineage>
        <taxon>Bacteria</taxon>
        <taxon>Bacillati</taxon>
        <taxon>Bacillota</taxon>
        <taxon>Bacilli</taxon>
        <taxon>Lactobacillales</taxon>
        <taxon>Lactobacillaceae</taxon>
        <taxon>Lactobacillus</taxon>
    </lineage>
</organism>
<keyword evidence="2" id="KW-0472">Membrane</keyword>
<evidence type="ECO:0000313" key="4">
    <source>
        <dbReference type="Proteomes" id="UP001143700"/>
    </source>
</evidence>
<reference evidence="3" key="2">
    <citation type="submission" date="2022-10" db="EMBL/GenBank/DDBJ databases">
        <authorList>
            <person name="Kostovova I."/>
            <person name="Moravkova M."/>
            <person name="Pechar R."/>
        </authorList>
    </citation>
    <scope>NUCLEOTIDE SEQUENCE</scope>
    <source>
        <strain evidence="3">M356A</strain>
    </source>
</reference>
<name>A0A9X4ACY6_LACAM</name>
<feature type="region of interest" description="Disordered" evidence="1">
    <location>
        <begin position="228"/>
        <end position="249"/>
    </location>
</feature>
<comment type="caution">
    <text evidence="3">The sequence shown here is derived from an EMBL/GenBank/DDBJ whole genome shotgun (WGS) entry which is preliminary data.</text>
</comment>
<evidence type="ECO:0000313" key="3">
    <source>
        <dbReference type="EMBL" id="MDB6262457.1"/>
    </source>
</evidence>
<dbReference type="AlphaFoldDB" id="A0A9X4ACY6"/>
<proteinExistence type="predicted"/>
<feature type="compositionally biased region" description="Basic and acidic residues" evidence="1">
    <location>
        <begin position="228"/>
        <end position="240"/>
    </location>
</feature>
<keyword evidence="2" id="KW-1133">Transmembrane helix</keyword>
<accession>A0A9X4ACY6</accession>
<feature type="transmembrane region" description="Helical" evidence="2">
    <location>
        <begin position="20"/>
        <end position="40"/>
    </location>
</feature>
<protein>
    <submittedName>
        <fullName evidence="3">Uncharacterized protein</fullName>
    </submittedName>
</protein>
<gene>
    <name evidence="3" type="ORF">ODV15_07835</name>
</gene>
<sequence>MNDKIRLYSDDSKLTVVFRWLNRIAALSCWVALILDIVFIMKTGNFGLGIVFGMYTPIRYFLFDIAPEKNQRRPPSLDRSIPLTIFVRYLRIVFPIPQGNMLATIAGFILACGRAAINGYALLFFDTFTFFFEVRDKRENLSDSTEDTVLHSNKAFKKIEKEINESDEGNREERLEKIKEEWYQSRVTNSLNIWDFPIRRYLNKPTYYFENKEVGNHAIDAKYILEDDSSEKENKKESFKPVKLNDLLK</sequence>
<evidence type="ECO:0000256" key="2">
    <source>
        <dbReference type="SAM" id="Phobius"/>
    </source>
</evidence>
<evidence type="ECO:0000256" key="1">
    <source>
        <dbReference type="SAM" id="MobiDB-lite"/>
    </source>
</evidence>
<keyword evidence="2" id="KW-0812">Transmembrane</keyword>
<reference evidence="3" key="1">
    <citation type="journal article" date="2022" name="Microorganisms">
        <title>Antibiotic Susceptibility, Resistance Gene Determinants and Corresponding Genomic Regions in Lactobacillus amylovorus Isolates Derived from Wild Boars and Domestic Pigs.</title>
        <authorList>
            <person name="Moravkova M."/>
            <person name="Kostovova I."/>
            <person name="Kavanova K."/>
            <person name="Pechar R."/>
            <person name="Stanek S."/>
            <person name="Brychta A."/>
            <person name="Zeman M."/>
            <person name="Kubasova T."/>
        </authorList>
    </citation>
    <scope>NUCLEOTIDE SEQUENCE</scope>
    <source>
        <strain evidence="3">M356A</strain>
    </source>
</reference>
<dbReference type="EMBL" id="JAOTGU010000011">
    <property type="protein sequence ID" value="MDB6262457.1"/>
    <property type="molecule type" value="Genomic_DNA"/>
</dbReference>
<dbReference type="RefSeq" id="WP_271870416.1">
    <property type="nucleotide sequence ID" value="NZ_JAOTGU010000011.1"/>
</dbReference>